<dbReference type="RefSeq" id="WP_055766130.1">
    <property type="nucleotide sequence ID" value="NZ_JAFKME010000004.1"/>
</dbReference>
<evidence type="ECO:0008006" key="3">
    <source>
        <dbReference type="Google" id="ProtNLM"/>
    </source>
</evidence>
<protein>
    <recommendedName>
        <fullName evidence="3">Magnesium transporter MgtE intracellular domain-containing protein</fullName>
    </recommendedName>
</protein>
<evidence type="ECO:0000313" key="1">
    <source>
        <dbReference type="EMBL" id="KRG56952.1"/>
    </source>
</evidence>
<proteinExistence type="predicted"/>
<organism evidence="1 2">
    <name type="scientific">Stenotrophomonas nitritireducens</name>
    <dbReference type="NCBI Taxonomy" id="83617"/>
    <lineage>
        <taxon>Bacteria</taxon>
        <taxon>Pseudomonadati</taxon>
        <taxon>Pseudomonadota</taxon>
        <taxon>Gammaproteobacteria</taxon>
        <taxon>Lysobacterales</taxon>
        <taxon>Lysobacteraceae</taxon>
        <taxon>Stenotrophomonas</taxon>
    </lineage>
</organism>
<dbReference type="EMBL" id="LDJG01000015">
    <property type="protein sequence ID" value="KRG56952.1"/>
    <property type="molecule type" value="Genomic_DNA"/>
</dbReference>
<sequence length="108" mass="11867">MLFRILETHSNDVLLRALRAAVAAHRPAALRSLLHARGERAFARALGELSGRVIADALSMLPAPERAGVLQHLPRAARKRLHEVECADPRHVLHAHRVAMPPRLSASC</sequence>
<dbReference type="SUPFAM" id="SSF158791">
    <property type="entry name" value="MgtE N-terminal domain-like"/>
    <property type="match status" value="1"/>
</dbReference>
<accession>A0ABR5NJD1</accession>
<evidence type="ECO:0000313" key="2">
    <source>
        <dbReference type="Proteomes" id="UP000050902"/>
    </source>
</evidence>
<comment type="caution">
    <text evidence="1">The sequence shown here is derived from an EMBL/GenBank/DDBJ whole genome shotgun (WGS) entry which is preliminary data.</text>
</comment>
<name>A0ABR5NJD1_9GAMM</name>
<gene>
    <name evidence="1" type="ORF">ABB22_11020</name>
</gene>
<keyword evidence="2" id="KW-1185">Reference proteome</keyword>
<reference evidence="1 2" key="1">
    <citation type="submission" date="2015-05" db="EMBL/GenBank/DDBJ databases">
        <title>Genome sequencing and analysis of members of genus Stenotrophomonas.</title>
        <authorList>
            <person name="Patil P.P."/>
            <person name="Midha S."/>
            <person name="Patil P.B."/>
        </authorList>
    </citation>
    <scope>NUCLEOTIDE SEQUENCE [LARGE SCALE GENOMIC DNA]</scope>
    <source>
        <strain evidence="1 2">DSM 12575</strain>
    </source>
</reference>
<dbReference type="Proteomes" id="UP000050902">
    <property type="component" value="Unassembled WGS sequence"/>
</dbReference>